<proteinExistence type="predicted"/>
<feature type="compositionally biased region" description="Basic and acidic residues" evidence="1">
    <location>
        <begin position="194"/>
        <end position="210"/>
    </location>
</feature>
<dbReference type="OrthoDB" id="5387413at2759"/>
<feature type="region of interest" description="Disordered" evidence="1">
    <location>
        <begin position="138"/>
        <end position="218"/>
    </location>
</feature>
<dbReference type="Proteomes" id="UP000177622">
    <property type="component" value="Unassembled WGS sequence"/>
</dbReference>
<sequence>MPAPIEITDPLVVVRDLADDESLVVTEFEDHANRCRHCANAVETLKDGRSLCDQGNARARTLTQYIYSRNGKYYSVVDAEAGKPTRVKLARDTYAVRNLFTALEQGLRLRSKPVVMQAPVQAPSTGRSYDRTYPIPARRVSGEQVRPRSMSPETFQIIERTPRSSRSPTSIMYRSPGGSPSRPSSSRGSLYNTDRQERVERQYEAPRRYVESGSKYHR</sequence>
<comment type="caution">
    <text evidence="2">The sequence shown here is derived from an EMBL/GenBank/DDBJ whole genome shotgun (WGS) entry which is preliminary data.</text>
</comment>
<name>A0A1F5LEF9_PENAI</name>
<dbReference type="EMBL" id="LXJU01000013">
    <property type="protein sequence ID" value="OGE51598.1"/>
    <property type="molecule type" value="Genomic_DNA"/>
</dbReference>
<keyword evidence="3" id="KW-1185">Reference proteome</keyword>
<gene>
    <name evidence="2" type="ORF">PENARI_c013G01492</name>
</gene>
<reference evidence="2 3" key="1">
    <citation type="journal article" date="2016" name="Sci. Rep.">
        <title>Penicillium arizonense, a new, genome sequenced fungal species, reveals a high chemical diversity in secreted metabolites.</title>
        <authorList>
            <person name="Grijseels S."/>
            <person name="Nielsen J.C."/>
            <person name="Randelovic M."/>
            <person name="Nielsen J."/>
            <person name="Nielsen K.F."/>
            <person name="Workman M."/>
            <person name="Frisvad J.C."/>
        </authorList>
    </citation>
    <scope>NUCLEOTIDE SEQUENCE [LARGE SCALE GENOMIC DNA]</scope>
    <source>
        <strain evidence="2 3">CBS 141311</strain>
    </source>
</reference>
<evidence type="ECO:0000313" key="3">
    <source>
        <dbReference type="Proteomes" id="UP000177622"/>
    </source>
</evidence>
<protein>
    <submittedName>
        <fullName evidence="2">Uncharacterized protein</fullName>
    </submittedName>
</protein>
<organism evidence="2 3">
    <name type="scientific">Penicillium arizonense</name>
    <dbReference type="NCBI Taxonomy" id="1835702"/>
    <lineage>
        <taxon>Eukaryota</taxon>
        <taxon>Fungi</taxon>
        <taxon>Dikarya</taxon>
        <taxon>Ascomycota</taxon>
        <taxon>Pezizomycotina</taxon>
        <taxon>Eurotiomycetes</taxon>
        <taxon>Eurotiomycetidae</taxon>
        <taxon>Eurotiales</taxon>
        <taxon>Aspergillaceae</taxon>
        <taxon>Penicillium</taxon>
    </lineage>
</organism>
<evidence type="ECO:0000313" key="2">
    <source>
        <dbReference type="EMBL" id="OGE51598.1"/>
    </source>
</evidence>
<feature type="compositionally biased region" description="Low complexity" evidence="1">
    <location>
        <begin position="164"/>
        <end position="189"/>
    </location>
</feature>
<evidence type="ECO:0000256" key="1">
    <source>
        <dbReference type="SAM" id="MobiDB-lite"/>
    </source>
</evidence>
<accession>A0A1F5LEF9</accession>
<dbReference type="AlphaFoldDB" id="A0A1F5LEF9"/>
<dbReference type="RefSeq" id="XP_022487042.1">
    <property type="nucleotide sequence ID" value="XM_022633122.1"/>
</dbReference>
<dbReference type="GeneID" id="34577856"/>